<feature type="region of interest" description="Disordered" evidence="1">
    <location>
        <begin position="1"/>
        <end position="24"/>
    </location>
</feature>
<keyword evidence="3" id="KW-1185">Reference proteome</keyword>
<protein>
    <submittedName>
        <fullName evidence="2">Uncharacterized protein</fullName>
    </submittedName>
</protein>
<evidence type="ECO:0000313" key="3">
    <source>
        <dbReference type="Proteomes" id="UP001488805"/>
    </source>
</evidence>
<name>A0AAW1E9M0_ZOAVI</name>
<sequence length="96" mass="10229">MAGFDFSSRGERGETDGEAAVRTSSRAAHAAKGCSACHSAQGCLDKSRELGEKQAGHLLILPLTACWHGTASTGPARYEGDLVHPRCRLRRPPDLL</sequence>
<gene>
    <name evidence="2" type="ORF">VZT92_023775</name>
</gene>
<dbReference type="AlphaFoldDB" id="A0AAW1E9M0"/>
<evidence type="ECO:0000256" key="1">
    <source>
        <dbReference type="SAM" id="MobiDB-lite"/>
    </source>
</evidence>
<dbReference type="Proteomes" id="UP001488805">
    <property type="component" value="Unassembled WGS sequence"/>
</dbReference>
<organism evidence="2 3">
    <name type="scientific">Zoarces viviparus</name>
    <name type="common">Viviparous eelpout</name>
    <name type="synonym">Blennius viviparus</name>
    <dbReference type="NCBI Taxonomy" id="48416"/>
    <lineage>
        <taxon>Eukaryota</taxon>
        <taxon>Metazoa</taxon>
        <taxon>Chordata</taxon>
        <taxon>Craniata</taxon>
        <taxon>Vertebrata</taxon>
        <taxon>Euteleostomi</taxon>
        <taxon>Actinopterygii</taxon>
        <taxon>Neopterygii</taxon>
        <taxon>Teleostei</taxon>
        <taxon>Neoteleostei</taxon>
        <taxon>Acanthomorphata</taxon>
        <taxon>Eupercaria</taxon>
        <taxon>Perciformes</taxon>
        <taxon>Cottioidei</taxon>
        <taxon>Zoarcales</taxon>
        <taxon>Zoarcidae</taxon>
        <taxon>Zoarcinae</taxon>
        <taxon>Zoarces</taxon>
    </lineage>
</organism>
<accession>A0AAW1E9M0</accession>
<evidence type="ECO:0000313" key="2">
    <source>
        <dbReference type="EMBL" id="KAK9518469.1"/>
    </source>
</evidence>
<dbReference type="EMBL" id="JBCEZU010000538">
    <property type="protein sequence ID" value="KAK9518469.1"/>
    <property type="molecule type" value="Genomic_DNA"/>
</dbReference>
<reference evidence="2 3" key="1">
    <citation type="journal article" date="2024" name="Genome Biol. Evol.">
        <title>Chromosome-level genome assembly of the viviparous eelpout Zoarces viviparus.</title>
        <authorList>
            <person name="Fuhrmann N."/>
            <person name="Brasseur M.V."/>
            <person name="Bakowski C.E."/>
            <person name="Podsiadlowski L."/>
            <person name="Prost S."/>
            <person name="Krehenwinkel H."/>
            <person name="Mayer C."/>
        </authorList>
    </citation>
    <scope>NUCLEOTIDE SEQUENCE [LARGE SCALE GENOMIC DNA]</scope>
    <source>
        <strain evidence="2">NO-MEL_2022_Ind0_liver</strain>
    </source>
</reference>
<proteinExistence type="predicted"/>
<comment type="caution">
    <text evidence="2">The sequence shown here is derived from an EMBL/GenBank/DDBJ whole genome shotgun (WGS) entry which is preliminary data.</text>
</comment>